<proteinExistence type="inferred from homology"/>
<comment type="catalytic activity">
    <reaction evidence="17">
        <text>ATP + H2O = ADP + phosphate + H(+)</text>
        <dbReference type="Rhea" id="RHEA:13065"/>
        <dbReference type="ChEBI" id="CHEBI:15377"/>
        <dbReference type="ChEBI" id="CHEBI:15378"/>
        <dbReference type="ChEBI" id="CHEBI:30616"/>
        <dbReference type="ChEBI" id="CHEBI:43474"/>
        <dbReference type="ChEBI" id="CHEBI:456216"/>
    </reaction>
</comment>
<dbReference type="GO" id="GO:0003724">
    <property type="term" value="F:RNA helicase activity"/>
    <property type="evidence" value="ECO:0007669"/>
    <property type="project" value="InterPro"/>
</dbReference>
<evidence type="ECO:0000256" key="9">
    <source>
        <dbReference type="ARBA" id="ARBA00022741"/>
    </source>
</evidence>
<evidence type="ECO:0000256" key="6">
    <source>
        <dbReference type="ARBA" id="ARBA00022705"/>
    </source>
</evidence>
<evidence type="ECO:0000256" key="2">
    <source>
        <dbReference type="ARBA" id="ARBA00004147"/>
    </source>
</evidence>
<evidence type="ECO:0000256" key="4">
    <source>
        <dbReference type="ARBA" id="ARBA00022679"/>
    </source>
</evidence>
<evidence type="ECO:0000256" key="3">
    <source>
        <dbReference type="ARBA" id="ARBA00008545"/>
    </source>
</evidence>
<evidence type="ECO:0000256" key="8">
    <source>
        <dbReference type="ARBA" id="ARBA00022723"/>
    </source>
</evidence>
<keyword evidence="6" id="KW-0235">DNA replication</keyword>
<feature type="domain" description="CRESS-DNA virus Rep endonuclease" evidence="18">
    <location>
        <begin position="1"/>
        <end position="93"/>
    </location>
</feature>
<organism evidence="19">
    <name type="scientific">uncultured virus</name>
    <dbReference type="NCBI Taxonomy" id="340016"/>
    <lineage>
        <taxon>Viruses</taxon>
        <taxon>environmental samples</taxon>
    </lineage>
</organism>
<dbReference type="InterPro" id="IPR000605">
    <property type="entry name" value="Helicase_SF3_ssDNA/RNA_vir"/>
</dbReference>
<comment type="similarity">
    <text evidence="3">Belongs to the nanoviruses/circoviruses replication-associated protein family.</text>
</comment>
<dbReference type="GO" id="GO:0004519">
    <property type="term" value="F:endonuclease activity"/>
    <property type="evidence" value="ECO:0007669"/>
    <property type="project" value="UniProtKB-KW"/>
</dbReference>
<reference evidence="19" key="1">
    <citation type="submission" date="2017-01" db="EMBL/GenBank/DDBJ databases">
        <title>High-throughput sequencing uncovers low homogeneity in the biogeography of single-stranded DNA viruses.</title>
        <authorList>
            <person name="Pearson V.M."/>
            <person name="Rokyta D.R."/>
        </authorList>
    </citation>
    <scope>NUCLEOTIDE SEQUENCE</scope>
</reference>
<keyword evidence="10" id="KW-0255">Endonuclease</keyword>
<evidence type="ECO:0000256" key="5">
    <source>
        <dbReference type="ARBA" id="ARBA00022695"/>
    </source>
</evidence>
<evidence type="ECO:0000256" key="1">
    <source>
        <dbReference type="ARBA" id="ARBA00001936"/>
    </source>
</evidence>
<evidence type="ECO:0000256" key="7">
    <source>
        <dbReference type="ARBA" id="ARBA00022722"/>
    </source>
</evidence>
<comment type="subcellular location">
    <subcellularLocation>
        <location evidence="2">Host nucleus</location>
    </subcellularLocation>
</comment>
<keyword evidence="12" id="KW-0190">Covalent protein-DNA linkage</keyword>
<dbReference type="GO" id="GO:0003723">
    <property type="term" value="F:RNA binding"/>
    <property type="evidence" value="ECO:0007669"/>
    <property type="project" value="InterPro"/>
</dbReference>
<keyword evidence="14" id="KW-0511">Multifunctional enzyme</keyword>
<evidence type="ECO:0000256" key="12">
    <source>
        <dbReference type="ARBA" id="ARBA00023124"/>
    </source>
</evidence>
<dbReference type="EMBL" id="KY487913">
    <property type="protein sequence ID" value="AUM61894.1"/>
    <property type="molecule type" value="Genomic_DNA"/>
</dbReference>
<name>A0A2K9LWP2_9VIRU</name>
<dbReference type="GO" id="GO:0006260">
    <property type="term" value="P:DNA replication"/>
    <property type="evidence" value="ECO:0007669"/>
    <property type="project" value="UniProtKB-KW"/>
</dbReference>
<keyword evidence="13" id="KW-0238">DNA-binding</keyword>
<keyword evidence="8" id="KW-0479">Metal-binding</keyword>
<keyword evidence="9" id="KW-0547">Nucleotide-binding</keyword>
<evidence type="ECO:0000259" key="18">
    <source>
        <dbReference type="PROSITE" id="PS52020"/>
    </source>
</evidence>
<evidence type="ECO:0000256" key="14">
    <source>
        <dbReference type="ARBA" id="ARBA00023268"/>
    </source>
</evidence>
<evidence type="ECO:0000313" key="19">
    <source>
        <dbReference type="EMBL" id="AUM61894.1"/>
    </source>
</evidence>
<evidence type="ECO:0000256" key="15">
    <source>
        <dbReference type="ARBA" id="ARBA00030754"/>
    </source>
</evidence>
<keyword evidence="5" id="KW-0548">Nucleotidyltransferase</keyword>
<dbReference type="Gene3D" id="3.40.1310.20">
    <property type="match status" value="1"/>
</dbReference>
<dbReference type="GO" id="GO:0016787">
    <property type="term" value="F:hydrolase activity"/>
    <property type="evidence" value="ECO:0007669"/>
    <property type="project" value="UniProtKB-KW"/>
</dbReference>
<keyword evidence="7" id="KW-0540">Nuclease</keyword>
<dbReference type="InterPro" id="IPR027417">
    <property type="entry name" value="P-loop_NTPase"/>
</dbReference>
<dbReference type="GO" id="GO:0000166">
    <property type="term" value="F:nucleotide binding"/>
    <property type="evidence" value="ECO:0007669"/>
    <property type="project" value="UniProtKB-KW"/>
</dbReference>
<dbReference type="GO" id="GO:0003677">
    <property type="term" value="F:DNA binding"/>
    <property type="evidence" value="ECO:0007669"/>
    <property type="project" value="UniProtKB-KW"/>
</dbReference>
<dbReference type="GO" id="GO:0042025">
    <property type="term" value="C:host cell nucleus"/>
    <property type="evidence" value="ECO:0007669"/>
    <property type="project" value="UniProtKB-SubCell"/>
</dbReference>
<dbReference type="Pfam" id="PF00910">
    <property type="entry name" value="RNA_helicase"/>
    <property type="match status" value="1"/>
</dbReference>
<evidence type="ECO:0000256" key="11">
    <source>
        <dbReference type="ARBA" id="ARBA00022801"/>
    </source>
</evidence>
<dbReference type="GO" id="GO:0046872">
    <property type="term" value="F:metal ion binding"/>
    <property type="evidence" value="ECO:0007669"/>
    <property type="project" value="UniProtKB-KW"/>
</dbReference>
<evidence type="ECO:0000256" key="13">
    <source>
        <dbReference type="ARBA" id="ARBA00023125"/>
    </source>
</evidence>
<evidence type="ECO:0000256" key="17">
    <source>
        <dbReference type="ARBA" id="ARBA00049360"/>
    </source>
</evidence>
<protein>
    <recommendedName>
        <fullName evidence="15">ATP-dependent helicase Rep</fullName>
    </recommendedName>
    <alternativeName>
        <fullName evidence="16">RepP</fullName>
    </alternativeName>
</protein>
<comment type="cofactor">
    <cofactor evidence="1">
        <name>Mn(2+)</name>
        <dbReference type="ChEBI" id="CHEBI:29035"/>
    </cofactor>
</comment>
<dbReference type="GO" id="GO:0016779">
    <property type="term" value="F:nucleotidyltransferase activity"/>
    <property type="evidence" value="ECO:0007669"/>
    <property type="project" value="UniProtKB-KW"/>
</dbReference>
<evidence type="ECO:0000256" key="16">
    <source>
        <dbReference type="ARBA" id="ARBA00032243"/>
    </source>
</evidence>
<dbReference type="PROSITE" id="PS52020">
    <property type="entry name" value="CRESS_DNA_REP"/>
    <property type="match status" value="1"/>
</dbReference>
<sequence>MSRAQRWCYTINNPTSEPPSLEGEVKYHIYGSEVGESGTPHYQGFIIFQKPKRLTQLKKLISDRGHYEIAKGKNIQASDYCKKEGNYKEWGELPADRGQAGGQATKERYSLAFTQAKTGALDSIDHDLLVKHYRTFKQIKMDYVGDISPLDYLPGIWIYGESGIGKSRYARATYAGAYVKNCNKWWDHYQGEENVIIDDFDDTHACLGHHLKRWGDHYSFIAETKGGSILIRPKWIVITSQYNIEDIWQDANTVQALLRRFKVINFNKSPLRVSKSS</sequence>
<dbReference type="SUPFAM" id="SSF52540">
    <property type="entry name" value="P-loop containing nucleoside triphosphate hydrolases"/>
    <property type="match status" value="1"/>
</dbReference>
<evidence type="ECO:0000256" key="10">
    <source>
        <dbReference type="ARBA" id="ARBA00022759"/>
    </source>
</evidence>
<dbReference type="Pfam" id="PF02407">
    <property type="entry name" value="Viral_Rep"/>
    <property type="match status" value="1"/>
</dbReference>
<accession>A0A2K9LWP2</accession>
<gene>
    <name evidence="19" type="primary">Rep</name>
</gene>
<keyword evidence="4" id="KW-0808">Transferase</keyword>
<dbReference type="InterPro" id="IPR049912">
    <property type="entry name" value="CRESS_DNA_REP"/>
</dbReference>
<keyword evidence="11" id="KW-0378">Hydrolase</keyword>